<organism evidence="1 2">
    <name type="scientific">Cyclospora cayetanensis</name>
    <dbReference type="NCBI Taxonomy" id="88456"/>
    <lineage>
        <taxon>Eukaryota</taxon>
        <taxon>Sar</taxon>
        <taxon>Alveolata</taxon>
        <taxon>Apicomplexa</taxon>
        <taxon>Conoidasida</taxon>
        <taxon>Coccidia</taxon>
        <taxon>Eucoccidiorida</taxon>
        <taxon>Eimeriorina</taxon>
        <taxon>Eimeriidae</taxon>
        <taxon>Cyclospora</taxon>
    </lineage>
</organism>
<protein>
    <submittedName>
        <fullName evidence="1">Retrotransposon nucleocapsid related protein</fullName>
    </submittedName>
</protein>
<reference evidence="1 2" key="1">
    <citation type="journal article" date="2016" name="BMC Genomics">
        <title>Comparative genomics reveals Cyclospora cayetanensis possesses coccidia-like metabolism and invasion components but unique surface antigens.</title>
        <authorList>
            <person name="Liu S."/>
            <person name="Wang L."/>
            <person name="Zheng H."/>
            <person name="Xu Z."/>
            <person name="Roellig D.M."/>
            <person name="Li N."/>
            <person name="Frace M.A."/>
            <person name="Tang K."/>
            <person name="Arrowood M.J."/>
            <person name="Moss D.M."/>
            <person name="Zhang L."/>
            <person name="Feng Y."/>
            <person name="Xiao L."/>
        </authorList>
    </citation>
    <scope>NUCLEOTIDE SEQUENCE [LARGE SCALE GENOMIC DNA]</scope>
    <source>
        <strain evidence="1 2">CHN_HEN01</strain>
    </source>
</reference>
<keyword evidence="2" id="KW-1185">Reference proteome</keyword>
<sequence>MLKQVVEKAKYCILLHCSLTSAHTYPFAWSEFLPCAEWVCLTTALLAVCSTKSQVHTDEPIPDANLDFVIQNEQPPSAAQGLRLQLTSARKRSRKHQERQARRYEKQQWAVSFDAGDLDLLDGQDPHGARQGDQTKWFAAM</sequence>
<dbReference type="VEuPathDB" id="ToxoDB:cyc_01691"/>
<gene>
    <name evidence="1" type="ORF">cyc_01691</name>
</gene>
<accession>A0A1D3CS00</accession>
<evidence type="ECO:0000313" key="1">
    <source>
        <dbReference type="EMBL" id="OEH73974.1"/>
    </source>
</evidence>
<dbReference type="InParanoid" id="A0A1D3CS00"/>
<dbReference type="AlphaFoldDB" id="A0A1D3CS00"/>
<evidence type="ECO:0000313" key="2">
    <source>
        <dbReference type="Proteomes" id="UP000095192"/>
    </source>
</evidence>
<dbReference type="EMBL" id="JROU02002178">
    <property type="protein sequence ID" value="OEH73974.1"/>
    <property type="molecule type" value="Genomic_DNA"/>
</dbReference>
<dbReference type="Proteomes" id="UP000095192">
    <property type="component" value="Unassembled WGS sequence"/>
</dbReference>
<proteinExistence type="predicted"/>
<comment type="caution">
    <text evidence="1">The sequence shown here is derived from an EMBL/GenBank/DDBJ whole genome shotgun (WGS) entry which is preliminary data.</text>
</comment>
<name>A0A1D3CS00_9EIME</name>